<feature type="transmembrane region" description="Helical" evidence="6">
    <location>
        <begin position="278"/>
        <end position="297"/>
    </location>
</feature>
<comment type="caution">
    <text evidence="7">The sequence shown here is derived from an EMBL/GenBank/DDBJ whole genome shotgun (WGS) entry which is preliminary data.</text>
</comment>
<feature type="transmembrane region" description="Helical" evidence="6">
    <location>
        <begin position="175"/>
        <end position="193"/>
    </location>
</feature>
<dbReference type="PANTHER" id="PTHR32196:SF72">
    <property type="entry name" value="RIBOSE IMPORT PERMEASE PROTEIN RBSC"/>
    <property type="match status" value="1"/>
</dbReference>
<feature type="transmembrane region" description="Helical" evidence="6">
    <location>
        <begin position="132"/>
        <end position="155"/>
    </location>
</feature>
<gene>
    <name evidence="7" type="ORF">AGR13a_Lc110228</name>
</gene>
<dbReference type="CDD" id="cd06579">
    <property type="entry name" value="TM_PBP1_transp_AraH_like"/>
    <property type="match status" value="1"/>
</dbReference>
<proteinExistence type="predicted"/>
<keyword evidence="2" id="KW-1003">Cell membrane</keyword>
<dbReference type="Proteomes" id="UP000191812">
    <property type="component" value="Unassembled WGS sequence"/>
</dbReference>
<evidence type="ECO:0000256" key="6">
    <source>
        <dbReference type="SAM" id="Phobius"/>
    </source>
</evidence>
<evidence type="ECO:0000256" key="1">
    <source>
        <dbReference type="ARBA" id="ARBA00004651"/>
    </source>
</evidence>
<evidence type="ECO:0000256" key="2">
    <source>
        <dbReference type="ARBA" id="ARBA00022475"/>
    </source>
</evidence>
<evidence type="ECO:0000256" key="4">
    <source>
        <dbReference type="ARBA" id="ARBA00022989"/>
    </source>
</evidence>
<reference evidence="7 8" key="1">
    <citation type="submission" date="2016-01" db="EMBL/GenBank/DDBJ databases">
        <authorList>
            <person name="Regsiter A."/>
            <person name="william w."/>
        </authorList>
    </citation>
    <scope>NUCLEOTIDE SEQUENCE [LARGE SCALE GENOMIC DNA]</scope>
    <source>
        <strain evidence="7 8">CFBP 6927</strain>
    </source>
</reference>
<dbReference type="RefSeq" id="WP_035225951.1">
    <property type="nucleotide sequence ID" value="NZ_LT009757.1"/>
</dbReference>
<sequence>MTITATSERDITVRKISFGMLAQKYSTLVVLVLLFIGFSVATDRFFTSTNLVNILQQISMLTIVAIGLTFGFAAKEMDLSVGYVVGLAGLLCPLLLVAGTPIPLAILAALGAGLAVGLINASLVVGIGVPSLIATLAAGSILWGINFIISGGRAIYGGIPGGYLVLGQGKIGAFFPYPALIMLLLVAFSWFVMERTTFGRYLYAVGGNARAAELSGINVRSYRVYGLALSSFFAAISGIILSARLGSGQPNGGETYLLDGLAAVFIGMTMLRPGTATVMGTFFGALLIGIMNNGLNLMGMDTYIQSIVKGVIIVIAVSIVSRSTKLRLL</sequence>
<organism evidence="7 8">
    <name type="scientific">Agrobacterium genomosp. 13 str. CFBP 6927</name>
    <dbReference type="NCBI Taxonomy" id="1183428"/>
    <lineage>
        <taxon>Bacteria</taxon>
        <taxon>Pseudomonadati</taxon>
        <taxon>Pseudomonadota</taxon>
        <taxon>Alphaproteobacteria</taxon>
        <taxon>Hyphomicrobiales</taxon>
        <taxon>Rhizobiaceae</taxon>
        <taxon>Rhizobium/Agrobacterium group</taxon>
        <taxon>Agrobacterium</taxon>
        <taxon>Agrobacterium tumefaciens complex</taxon>
    </lineage>
</organism>
<evidence type="ECO:0000256" key="5">
    <source>
        <dbReference type="ARBA" id="ARBA00023136"/>
    </source>
</evidence>
<feature type="transmembrane region" description="Helical" evidence="6">
    <location>
        <begin position="104"/>
        <end position="125"/>
    </location>
</feature>
<evidence type="ECO:0000313" key="8">
    <source>
        <dbReference type="Proteomes" id="UP000191812"/>
    </source>
</evidence>
<keyword evidence="5 6" id="KW-0472">Membrane</keyword>
<dbReference type="InterPro" id="IPR001851">
    <property type="entry name" value="ABC_transp_permease"/>
</dbReference>
<dbReference type="PANTHER" id="PTHR32196">
    <property type="entry name" value="ABC TRANSPORTER PERMEASE PROTEIN YPHD-RELATED-RELATED"/>
    <property type="match status" value="1"/>
</dbReference>
<evidence type="ECO:0000256" key="3">
    <source>
        <dbReference type="ARBA" id="ARBA00022692"/>
    </source>
</evidence>
<dbReference type="Pfam" id="PF02653">
    <property type="entry name" value="BPD_transp_2"/>
    <property type="match status" value="1"/>
</dbReference>
<keyword evidence="4 6" id="KW-1133">Transmembrane helix</keyword>
<accession>A0ABP2BL40</accession>
<feature type="transmembrane region" description="Helical" evidence="6">
    <location>
        <begin position="21"/>
        <end position="42"/>
    </location>
</feature>
<protein>
    <submittedName>
        <fullName evidence="7">Monosaccharide-transporting ATPase</fullName>
    </submittedName>
</protein>
<feature type="transmembrane region" description="Helical" evidence="6">
    <location>
        <begin position="224"/>
        <end position="243"/>
    </location>
</feature>
<keyword evidence="3 6" id="KW-0812">Transmembrane</keyword>
<comment type="subcellular location">
    <subcellularLocation>
        <location evidence="1">Cell membrane</location>
        <topology evidence="1">Multi-pass membrane protein</topology>
    </subcellularLocation>
</comment>
<feature type="transmembrane region" description="Helical" evidence="6">
    <location>
        <begin position="303"/>
        <end position="321"/>
    </location>
</feature>
<feature type="transmembrane region" description="Helical" evidence="6">
    <location>
        <begin position="54"/>
        <end position="74"/>
    </location>
</feature>
<evidence type="ECO:0000313" key="7">
    <source>
        <dbReference type="EMBL" id="CUX50827.1"/>
    </source>
</evidence>
<name>A0ABP2BL40_9HYPH</name>
<feature type="transmembrane region" description="Helical" evidence="6">
    <location>
        <begin position="81"/>
        <end position="98"/>
    </location>
</feature>
<dbReference type="EMBL" id="FBWH01000037">
    <property type="protein sequence ID" value="CUX50827.1"/>
    <property type="molecule type" value="Genomic_DNA"/>
</dbReference>
<keyword evidence="8" id="KW-1185">Reference proteome</keyword>